<dbReference type="PANTHER" id="PTHR43191">
    <property type="entry name" value="RRNA METHYLTRANSFERASE 3"/>
    <property type="match status" value="1"/>
</dbReference>
<dbReference type="Pfam" id="PF00588">
    <property type="entry name" value="SpoU_methylase"/>
    <property type="match status" value="1"/>
</dbReference>
<dbReference type="RefSeq" id="WP_209512298.1">
    <property type="nucleotide sequence ID" value="NZ_JAGGKS010000007.1"/>
</dbReference>
<dbReference type="InterPro" id="IPR051259">
    <property type="entry name" value="rRNA_Methyltransferase"/>
</dbReference>
<dbReference type="Proteomes" id="UP001519342">
    <property type="component" value="Unassembled WGS sequence"/>
</dbReference>
<organism evidence="4 5">
    <name type="scientific">Sedimentibacter acidaminivorans</name>
    <dbReference type="NCBI Taxonomy" id="913099"/>
    <lineage>
        <taxon>Bacteria</taxon>
        <taxon>Bacillati</taxon>
        <taxon>Bacillota</taxon>
        <taxon>Tissierellia</taxon>
        <taxon>Sedimentibacter</taxon>
    </lineage>
</organism>
<comment type="caution">
    <text evidence="4">The sequence shown here is derived from an EMBL/GenBank/DDBJ whole genome shotgun (WGS) entry which is preliminary data.</text>
</comment>
<dbReference type="Gene3D" id="3.40.1280.10">
    <property type="match status" value="1"/>
</dbReference>
<dbReference type="SUPFAM" id="SSF75217">
    <property type="entry name" value="alpha/beta knot"/>
    <property type="match status" value="1"/>
</dbReference>
<name>A0ABS4GFU6_9FIRM</name>
<keyword evidence="2" id="KW-0808">Transferase</keyword>
<sequence>MEISLKTYKKSFEYSYTFGMFPTIELISTRPSDVIKILVSSNYKVDSSSLNIFEICENNNIKIEVNDKQINRIGAKENCYVIGVFKKYECNLNFDKSHIVLVNPSNMGNMGTIIRTLTGFGLKDLAIISPGADIFDPKVIRASMGSVFRINFKYFDNFSDYQVTFTKNKLYTFMLDGAISLKELNHNKNENFSLVFGNEATGLDENFAKIGTSVIIKHTDEIDSLNLTIAAGIAMYEFCS</sequence>
<dbReference type="CDD" id="cd18082">
    <property type="entry name" value="SpoU-like_family"/>
    <property type="match status" value="1"/>
</dbReference>
<protein>
    <submittedName>
        <fullName evidence="4">TrmH family RNA methyltransferase</fullName>
    </submittedName>
</protein>
<dbReference type="GO" id="GO:0008168">
    <property type="term" value="F:methyltransferase activity"/>
    <property type="evidence" value="ECO:0007669"/>
    <property type="project" value="UniProtKB-KW"/>
</dbReference>
<dbReference type="InterPro" id="IPR029026">
    <property type="entry name" value="tRNA_m1G_MTases_N"/>
</dbReference>
<dbReference type="EMBL" id="JAGGKS010000007">
    <property type="protein sequence ID" value="MBP1926564.1"/>
    <property type="molecule type" value="Genomic_DNA"/>
</dbReference>
<accession>A0ABS4GFU6</accession>
<evidence type="ECO:0000313" key="5">
    <source>
        <dbReference type="Proteomes" id="UP001519342"/>
    </source>
</evidence>
<dbReference type="PANTHER" id="PTHR43191:SF2">
    <property type="entry name" value="RRNA METHYLTRANSFERASE 3, MITOCHONDRIAL"/>
    <property type="match status" value="1"/>
</dbReference>
<proteinExistence type="predicted"/>
<evidence type="ECO:0000256" key="1">
    <source>
        <dbReference type="ARBA" id="ARBA00022603"/>
    </source>
</evidence>
<gene>
    <name evidence="4" type="ORF">J2Z76_002433</name>
</gene>
<feature type="domain" description="tRNA/rRNA methyltransferase SpoU type" evidence="3">
    <location>
        <begin position="98"/>
        <end position="236"/>
    </location>
</feature>
<reference evidence="4 5" key="1">
    <citation type="submission" date="2021-03" db="EMBL/GenBank/DDBJ databases">
        <title>Genomic Encyclopedia of Type Strains, Phase IV (KMG-IV): sequencing the most valuable type-strain genomes for metagenomic binning, comparative biology and taxonomic classification.</title>
        <authorList>
            <person name="Goeker M."/>
        </authorList>
    </citation>
    <scope>NUCLEOTIDE SEQUENCE [LARGE SCALE GENOMIC DNA]</scope>
    <source>
        <strain evidence="4 5">DSM 24004</strain>
    </source>
</reference>
<dbReference type="InterPro" id="IPR029028">
    <property type="entry name" value="Alpha/beta_knot_MTases"/>
</dbReference>
<keyword evidence="5" id="KW-1185">Reference proteome</keyword>
<evidence type="ECO:0000256" key="2">
    <source>
        <dbReference type="ARBA" id="ARBA00022679"/>
    </source>
</evidence>
<keyword evidence="1 4" id="KW-0489">Methyltransferase</keyword>
<evidence type="ECO:0000313" key="4">
    <source>
        <dbReference type="EMBL" id="MBP1926564.1"/>
    </source>
</evidence>
<dbReference type="GO" id="GO:0032259">
    <property type="term" value="P:methylation"/>
    <property type="evidence" value="ECO:0007669"/>
    <property type="project" value="UniProtKB-KW"/>
</dbReference>
<dbReference type="InterPro" id="IPR001537">
    <property type="entry name" value="SpoU_MeTrfase"/>
</dbReference>
<evidence type="ECO:0000259" key="3">
    <source>
        <dbReference type="Pfam" id="PF00588"/>
    </source>
</evidence>